<dbReference type="EMBL" id="JAACFV010000037">
    <property type="protein sequence ID" value="KAF7509767.1"/>
    <property type="molecule type" value="Genomic_DNA"/>
</dbReference>
<keyword evidence="2" id="KW-1185">Reference proteome</keyword>
<evidence type="ECO:0000313" key="2">
    <source>
        <dbReference type="Proteomes" id="UP000606974"/>
    </source>
</evidence>
<dbReference type="AlphaFoldDB" id="A0A8H7AMS4"/>
<evidence type="ECO:0000313" key="1">
    <source>
        <dbReference type="EMBL" id="KAF7509767.1"/>
    </source>
</evidence>
<name>A0A8H7AMS4_9EURO</name>
<organism evidence="1 2">
    <name type="scientific">Endocarpon pusillum</name>
    <dbReference type="NCBI Taxonomy" id="364733"/>
    <lineage>
        <taxon>Eukaryota</taxon>
        <taxon>Fungi</taxon>
        <taxon>Dikarya</taxon>
        <taxon>Ascomycota</taxon>
        <taxon>Pezizomycotina</taxon>
        <taxon>Eurotiomycetes</taxon>
        <taxon>Chaetothyriomycetidae</taxon>
        <taxon>Verrucariales</taxon>
        <taxon>Verrucariaceae</taxon>
        <taxon>Endocarpon</taxon>
    </lineage>
</organism>
<dbReference type="Proteomes" id="UP000606974">
    <property type="component" value="Unassembled WGS sequence"/>
</dbReference>
<proteinExistence type="predicted"/>
<reference evidence="1" key="1">
    <citation type="submission" date="2020-02" db="EMBL/GenBank/DDBJ databases">
        <authorList>
            <person name="Palmer J.M."/>
        </authorList>
    </citation>
    <scope>NUCLEOTIDE SEQUENCE</scope>
    <source>
        <strain evidence="1">EPUS1.4</strain>
        <tissue evidence="1">Thallus</tissue>
    </source>
</reference>
<comment type="caution">
    <text evidence="1">The sequence shown here is derived from an EMBL/GenBank/DDBJ whole genome shotgun (WGS) entry which is preliminary data.</text>
</comment>
<gene>
    <name evidence="1" type="ORF">GJ744_007462</name>
</gene>
<accession>A0A8H7AMS4</accession>
<protein>
    <submittedName>
        <fullName evidence="1">Uncharacterized protein</fullName>
    </submittedName>
</protein>
<sequence>MMILKWMTRICSSHFNCDASVEDGGGEKFPELDIEEREVKRDEVRSKPARELLRQQTETSQMVLFIGWD</sequence>